<comment type="caution">
    <text evidence="1">The sequence shown here is derived from an EMBL/GenBank/DDBJ whole genome shotgun (WGS) entry which is preliminary data.</text>
</comment>
<dbReference type="EMBL" id="PYGE01000017">
    <property type="protein sequence ID" value="PSK99765.1"/>
    <property type="molecule type" value="Genomic_DNA"/>
</dbReference>
<name>A0A2P8DRC6_9ACTN</name>
<keyword evidence="2" id="KW-1185">Reference proteome</keyword>
<protein>
    <submittedName>
        <fullName evidence="1">Uncharacterized protein</fullName>
    </submittedName>
</protein>
<evidence type="ECO:0000313" key="1">
    <source>
        <dbReference type="EMBL" id="PSK99765.1"/>
    </source>
</evidence>
<dbReference type="Proteomes" id="UP000243528">
    <property type="component" value="Unassembled WGS sequence"/>
</dbReference>
<evidence type="ECO:0000313" key="2">
    <source>
        <dbReference type="Proteomes" id="UP000243528"/>
    </source>
</evidence>
<dbReference type="AlphaFoldDB" id="A0A2P8DRC6"/>
<gene>
    <name evidence="1" type="ORF">CLV30_11768</name>
</gene>
<accession>A0A2P8DRC6</accession>
<dbReference type="RefSeq" id="WP_106538947.1">
    <property type="nucleotide sequence ID" value="NZ_PYGE01000017.1"/>
</dbReference>
<proteinExistence type="predicted"/>
<reference evidence="1 2" key="1">
    <citation type="submission" date="2018-03" db="EMBL/GenBank/DDBJ databases">
        <title>Genomic Encyclopedia of Archaeal and Bacterial Type Strains, Phase II (KMG-II): from individual species to whole genera.</title>
        <authorList>
            <person name="Goeker M."/>
        </authorList>
    </citation>
    <scope>NUCLEOTIDE SEQUENCE [LARGE SCALE GENOMIC DNA]</scope>
    <source>
        <strain evidence="1 2">DSM 45211</strain>
    </source>
</reference>
<organism evidence="1 2">
    <name type="scientific">Haloactinopolyspora alba</name>
    <dbReference type="NCBI Taxonomy" id="648780"/>
    <lineage>
        <taxon>Bacteria</taxon>
        <taxon>Bacillati</taxon>
        <taxon>Actinomycetota</taxon>
        <taxon>Actinomycetes</taxon>
        <taxon>Jiangellales</taxon>
        <taxon>Jiangellaceae</taxon>
        <taxon>Haloactinopolyspora</taxon>
    </lineage>
</organism>
<sequence>MRRRALDDPAAIAPAWVRTYDPAAWADPADEITAEFRDLAEQFGPHIAREVRACTRWSDACRRWCDEHGVTLKAARR</sequence>